<dbReference type="Proteomes" id="UP000321787">
    <property type="component" value="Unassembled WGS sequence"/>
</dbReference>
<proteinExistence type="predicted"/>
<dbReference type="Gene3D" id="3.40.1700.10">
    <property type="entry name" value="DNA integrity scanning protein, DisA, N-terminal domain"/>
    <property type="match status" value="1"/>
</dbReference>
<reference evidence="1 2" key="1">
    <citation type="submission" date="2019-07" db="EMBL/GenBank/DDBJ databases">
        <title>Whole genome shotgun sequence of Aliivibrio fischeri NBRC 101058.</title>
        <authorList>
            <person name="Hosoyama A."/>
            <person name="Uohara A."/>
            <person name="Ohji S."/>
            <person name="Ichikawa N."/>
        </authorList>
    </citation>
    <scope>NUCLEOTIDE SEQUENCE [LARGE SCALE GENOMIC DNA]</scope>
    <source>
        <strain evidence="1 2">NBRC 101058</strain>
    </source>
</reference>
<name>A0A510UNK7_ALIFS</name>
<gene>
    <name evidence="1" type="ORF">AFI02nite_42730</name>
</gene>
<accession>A0A510UNK7</accession>
<protein>
    <submittedName>
        <fullName evidence="1">Uncharacterized protein</fullName>
    </submittedName>
</protein>
<evidence type="ECO:0000313" key="1">
    <source>
        <dbReference type="EMBL" id="GEK16237.1"/>
    </source>
</evidence>
<comment type="caution">
    <text evidence="1">The sequence shown here is derived from an EMBL/GenBank/DDBJ whole genome shotgun (WGS) entry which is preliminary data.</text>
</comment>
<dbReference type="AlphaFoldDB" id="A0A510UNK7"/>
<evidence type="ECO:0000313" key="2">
    <source>
        <dbReference type="Proteomes" id="UP000321787"/>
    </source>
</evidence>
<organism evidence="1 2">
    <name type="scientific">Aliivibrio fischeri</name>
    <name type="common">Vibrio fischeri</name>
    <dbReference type="NCBI Taxonomy" id="668"/>
    <lineage>
        <taxon>Bacteria</taxon>
        <taxon>Pseudomonadati</taxon>
        <taxon>Pseudomonadota</taxon>
        <taxon>Gammaproteobacteria</taxon>
        <taxon>Vibrionales</taxon>
        <taxon>Vibrionaceae</taxon>
        <taxon>Aliivibrio</taxon>
    </lineage>
</organism>
<sequence length="143" mass="15626">MEHKLLKILEKVRTEVPGNIFTGIGVIVCDSLEYLPFLPMSDKSRVISDVDVISKIVEGSLATNVNHDGFNILGKDFNLMYKNVFISPPIAKDIELDIDQGFGARYVAAILASKIEGVIVTAVVSNSYGIVIFKNGKVVNIND</sequence>
<dbReference type="EMBL" id="BJTZ01000119">
    <property type="protein sequence ID" value="GEK16237.1"/>
    <property type="molecule type" value="Genomic_DNA"/>
</dbReference>
<dbReference type="SUPFAM" id="SSF143597">
    <property type="entry name" value="YojJ-like"/>
    <property type="match status" value="1"/>
</dbReference>
<dbReference type="InterPro" id="IPR036888">
    <property type="entry name" value="DNA_integrity_DisA_N_sf"/>
</dbReference>